<dbReference type="AlphaFoldDB" id="A0A8T2RJ75"/>
<protein>
    <submittedName>
        <fullName evidence="1">Uncharacterized protein</fullName>
    </submittedName>
</protein>
<sequence>MPLKSTQPPKFQGPTPVTFDPLSLYSDPCLSLTLSKCCTCPTPLCLDLSDLVPAPLHSSAHSFPHSPLPLSFTLPGLTHVHPKSLQPTCGQKMSDPSPLFHSIKVACLPQ</sequence>
<keyword evidence="2" id="KW-1185">Reference proteome</keyword>
<comment type="caution">
    <text evidence="1">The sequence shown here is derived from an EMBL/GenBank/DDBJ whole genome shotgun (WGS) entry which is preliminary data.</text>
</comment>
<reference evidence="1 2" key="1">
    <citation type="submission" date="2021-08" db="EMBL/GenBank/DDBJ databases">
        <title>WGS assembly of Ceratopteris richardii.</title>
        <authorList>
            <person name="Marchant D.B."/>
            <person name="Chen G."/>
            <person name="Jenkins J."/>
            <person name="Shu S."/>
            <person name="Leebens-Mack J."/>
            <person name="Grimwood J."/>
            <person name="Schmutz J."/>
            <person name="Soltis P."/>
            <person name="Soltis D."/>
            <person name="Chen Z.-H."/>
        </authorList>
    </citation>
    <scope>NUCLEOTIDE SEQUENCE [LARGE SCALE GENOMIC DNA]</scope>
    <source>
        <strain evidence="1">Whitten #5841</strain>
        <tissue evidence="1">Leaf</tissue>
    </source>
</reference>
<name>A0A8T2RJ75_CERRI</name>
<proteinExistence type="predicted"/>
<gene>
    <name evidence="1" type="ORF">KP509_27G069600</name>
</gene>
<dbReference type="EMBL" id="CM035432">
    <property type="protein sequence ID" value="KAH7295884.1"/>
    <property type="molecule type" value="Genomic_DNA"/>
</dbReference>
<organism evidence="1 2">
    <name type="scientific">Ceratopteris richardii</name>
    <name type="common">Triangle waterfern</name>
    <dbReference type="NCBI Taxonomy" id="49495"/>
    <lineage>
        <taxon>Eukaryota</taxon>
        <taxon>Viridiplantae</taxon>
        <taxon>Streptophyta</taxon>
        <taxon>Embryophyta</taxon>
        <taxon>Tracheophyta</taxon>
        <taxon>Polypodiopsida</taxon>
        <taxon>Polypodiidae</taxon>
        <taxon>Polypodiales</taxon>
        <taxon>Pteridineae</taxon>
        <taxon>Pteridaceae</taxon>
        <taxon>Parkerioideae</taxon>
        <taxon>Ceratopteris</taxon>
    </lineage>
</organism>
<evidence type="ECO:0000313" key="1">
    <source>
        <dbReference type="EMBL" id="KAH7295884.1"/>
    </source>
</evidence>
<evidence type="ECO:0000313" key="2">
    <source>
        <dbReference type="Proteomes" id="UP000825935"/>
    </source>
</evidence>
<accession>A0A8T2RJ75</accession>
<dbReference type="Proteomes" id="UP000825935">
    <property type="component" value="Chromosome 27"/>
</dbReference>